<proteinExistence type="predicted"/>
<name>A0A8E2EL09_9PEZI</name>
<dbReference type="AlphaFoldDB" id="A0A8E2EL09"/>
<reference evidence="1 2" key="1">
    <citation type="journal article" date="2016" name="Nat. Commun.">
        <title>Ectomycorrhizal ecology is imprinted in the genome of the dominant symbiotic fungus Cenococcum geophilum.</title>
        <authorList>
            <consortium name="DOE Joint Genome Institute"/>
            <person name="Peter M."/>
            <person name="Kohler A."/>
            <person name="Ohm R.A."/>
            <person name="Kuo A."/>
            <person name="Krutzmann J."/>
            <person name="Morin E."/>
            <person name="Arend M."/>
            <person name="Barry K.W."/>
            <person name="Binder M."/>
            <person name="Choi C."/>
            <person name="Clum A."/>
            <person name="Copeland A."/>
            <person name="Grisel N."/>
            <person name="Haridas S."/>
            <person name="Kipfer T."/>
            <person name="LaButti K."/>
            <person name="Lindquist E."/>
            <person name="Lipzen A."/>
            <person name="Maire R."/>
            <person name="Meier B."/>
            <person name="Mihaltcheva S."/>
            <person name="Molinier V."/>
            <person name="Murat C."/>
            <person name="Poggeler S."/>
            <person name="Quandt C.A."/>
            <person name="Sperisen C."/>
            <person name="Tritt A."/>
            <person name="Tisserant E."/>
            <person name="Crous P.W."/>
            <person name="Henrissat B."/>
            <person name="Nehls U."/>
            <person name="Egli S."/>
            <person name="Spatafora J.W."/>
            <person name="Grigoriev I.V."/>
            <person name="Martin F.M."/>
        </authorList>
    </citation>
    <scope>NUCLEOTIDE SEQUENCE [LARGE SCALE GENOMIC DNA]</scope>
    <source>
        <strain evidence="1 2">CBS 459.81</strain>
    </source>
</reference>
<protein>
    <submittedName>
        <fullName evidence="1">Uncharacterized protein</fullName>
    </submittedName>
</protein>
<sequence>MSPSVEKITQIRGRNPMWIRYSLRSIGSLFLSLSASLQCWPHPLHPFTPCCFASGSCSRPLCPAIRSHPGKQSGRGTNWQTWQTGPGSAHLKICESPIFPLTSYTHSFTPSWALYTFFSL</sequence>
<gene>
    <name evidence="1" type="ORF">K432DRAFT_186471</name>
</gene>
<accession>A0A8E2EL09</accession>
<dbReference type="Proteomes" id="UP000250266">
    <property type="component" value="Unassembled WGS sequence"/>
</dbReference>
<evidence type="ECO:0000313" key="2">
    <source>
        <dbReference type="Proteomes" id="UP000250266"/>
    </source>
</evidence>
<dbReference type="EMBL" id="KV744810">
    <property type="protein sequence ID" value="OCK86007.1"/>
    <property type="molecule type" value="Genomic_DNA"/>
</dbReference>
<keyword evidence="2" id="KW-1185">Reference proteome</keyword>
<evidence type="ECO:0000313" key="1">
    <source>
        <dbReference type="EMBL" id="OCK86007.1"/>
    </source>
</evidence>
<organism evidence="1 2">
    <name type="scientific">Lepidopterella palustris CBS 459.81</name>
    <dbReference type="NCBI Taxonomy" id="1314670"/>
    <lineage>
        <taxon>Eukaryota</taxon>
        <taxon>Fungi</taxon>
        <taxon>Dikarya</taxon>
        <taxon>Ascomycota</taxon>
        <taxon>Pezizomycotina</taxon>
        <taxon>Dothideomycetes</taxon>
        <taxon>Pleosporomycetidae</taxon>
        <taxon>Mytilinidiales</taxon>
        <taxon>Argynnaceae</taxon>
        <taxon>Lepidopterella</taxon>
    </lineage>
</organism>